<comment type="caution">
    <text evidence="1">The sequence shown here is derived from an EMBL/GenBank/DDBJ whole genome shotgun (WGS) entry which is preliminary data.</text>
</comment>
<organism evidence="1">
    <name type="scientific">marine sediment metagenome</name>
    <dbReference type="NCBI Taxonomy" id="412755"/>
    <lineage>
        <taxon>unclassified sequences</taxon>
        <taxon>metagenomes</taxon>
        <taxon>ecological metagenomes</taxon>
    </lineage>
</organism>
<sequence>DSVIFDTMPHEVERLAKLSITAFEDLPEIISDYFGVNFNLPMTGEAEWGPSYGTITNKLKHEGGLWLTDQ</sequence>
<dbReference type="EMBL" id="BARS01003964">
    <property type="protein sequence ID" value="GAF70891.1"/>
    <property type="molecule type" value="Genomic_DNA"/>
</dbReference>
<evidence type="ECO:0000313" key="1">
    <source>
        <dbReference type="EMBL" id="GAF70891.1"/>
    </source>
</evidence>
<proteinExistence type="predicted"/>
<reference evidence="1" key="1">
    <citation type="journal article" date="2014" name="Front. Microbiol.">
        <title>High frequency of phylogenetically diverse reductive dehalogenase-homologous genes in deep subseafloor sedimentary metagenomes.</title>
        <authorList>
            <person name="Kawai M."/>
            <person name="Futagami T."/>
            <person name="Toyoda A."/>
            <person name="Takaki Y."/>
            <person name="Nishi S."/>
            <person name="Hori S."/>
            <person name="Arai W."/>
            <person name="Tsubouchi T."/>
            <person name="Morono Y."/>
            <person name="Uchiyama I."/>
            <person name="Ito T."/>
            <person name="Fujiyama A."/>
            <person name="Inagaki F."/>
            <person name="Takami H."/>
        </authorList>
    </citation>
    <scope>NUCLEOTIDE SEQUENCE</scope>
    <source>
        <strain evidence="1">Expedition CK06-06</strain>
    </source>
</reference>
<dbReference type="AlphaFoldDB" id="X0S6N3"/>
<protein>
    <submittedName>
        <fullName evidence="1">Uncharacterized protein</fullName>
    </submittedName>
</protein>
<accession>X0S6N3</accession>
<name>X0S6N3_9ZZZZ</name>
<gene>
    <name evidence="1" type="ORF">S01H1_07717</name>
</gene>
<feature type="non-terminal residue" evidence="1">
    <location>
        <position position="1"/>
    </location>
</feature>